<proteinExistence type="predicted"/>
<accession>A0A2H1WTR3</accession>
<reference evidence="1" key="1">
    <citation type="submission" date="2016-07" db="EMBL/GenBank/DDBJ databases">
        <authorList>
            <person name="Bretaudeau A."/>
        </authorList>
    </citation>
    <scope>NUCLEOTIDE SEQUENCE</scope>
    <source>
        <strain evidence="1">Rice</strain>
        <tissue evidence="1">Whole body</tissue>
    </source>
</reference>
<name>A0A2H1WTR3_SPOFR</name>
<protein>
    <submittedName>
        <fullName evidence="1">SFRICE_030266</fullName>
    </submittedName>
</protein>
<organism evidence="1">
    <name type="scientific">Spodoptera frugiperda</name>
    <name type="common">Fall armyworm</name>
    <dbReference type="NCBI Taxonomy" id="7108"/>
    <lineage>
        <taxon>Eukaryota</taxon>
        <taxon>Metazoa</taxon>
        <taxon>Ecdysozoa</taxon>
        <taxon>Arthropoda</taxon>
        <taxon>Hexapoda</taxon>
        <taxon>Insecta</taxon>
        <taxon>Pterygota</taxon>
        <taxon>Neoptera</taxon>
        <taxon>Endopterygota</taxon>
        <taxon>Lepidoptera</taxon>
        <taxon>Glossata</taxon>
        <taxon>Ditrysia</taxon>
        <taxon>Noctuoidea</taxon>
        <taxon>Noctuidae</taxon>
        <taxon>Amphipyrinae</taxon>
        <taxon>Spodoptera</taxon>
    </lineage>
</organism>
<evidence type="ECO:0000313" key="1">
    <source>
        <dbReference type="EMBL" id="SOQ55814.1"/>
    </source>
</evidence>
<dbReference type="AlphaFoldDB" id="A0A2H1WTR3"/>
<sequence>MARHICRRTDDRWGKRVLEWRLRLGKLSVECPPGRGSDDICKVAGSGWMRRAADLAQWRFNASCSSRLRTLNKAVLGREV</sequence>
<dbReference type="EMBL" id="ODYU01010595">
    <property type="protein sequence ID" value="SOQ55814.1"/>
    <property type="molecule type" value="Genomic_DNA"/>
</dbReference>
<gene>
    <name evidence="1" type="ORF">SFRICE_030266</name>
</gene>